<dbReference type="PANTHER" id="PTHR21301:SF12">
    <property type="match status" value="1"/>
</dbReference>
<evidence type="ECO:0000313" key="3">
    <source>
        <dbReference type="Proteomes" id="UP000694892"/>
    </source>
</evidence>
<dbReference type="Pfam" id="PF26215">
    <property type="entry name" value="HTH_animal"/>
    <property type="match status" value="1"/>
</dbReference>
<accession>A0A974BVC9</accession>
<organism evidence="2 3">
    <name type="scientific">Xenopus laevis</name>
    <name type="common">African clawed frog</name>
    <dbReference type="NCBI Taxonomy" id="8355"/>
    <lineage>
        <taxon>Eukaryota</taxon>
        <taxon>Metazoa</taxon>
        <taxon>Chordata</taxon>
        <taxon>Craniata</taxon>
        <taxon>Vertebrata</taxon>
        <taxon>Euteleostomi</taxon>
        <taxon>Amphibia</taxon>
        <taxon>Batrachia</taxon>
        <taxon>Anura</taxon>
        <taxon>Pipoidea</taxon>
        <taxon>Pipidae</taxon>
        <taxon>Xenopodinae</taxon>
        <taxon>Xenopus</taxon>
        <taxon>Xenopus</taxon>
    </lineage>
</organism>
<dbReference type="InterPro" id="IPR058912">
    <property type="entry name" value="HTH_animal"/>
</dbReference>
<dbReference type="AlphaFoldDB" id="A0A974BVC9"/>
<protein>
    <recommendedName>
        <fullName evidence="1">Helix-turn-helix domain-containing protein</fullName>
    </recommendedName>
</protein>
<reference evidence="3" key="1">
    <citation type="journal article" date="2016" name="Nature">
        <title>Genome evolution in the allotetraploid frog Xenopus laevis.</title>
        <authorList>
            <person name="Session A.M."/>
            <person name="Uno Y."/>
            <person name="Kwon T."/>
            <person name="Chapman J.A."/>
            <person name="Toyoda A."/>
            <person name="Takahashi S."/>
            <person name="Fukui A."/>
            <person name="Hikosaka A."/>
            <person name="Suzuki A."/>
            <person name="Kondo M."/>
            <person name="van Heeringen S.J."/>
            <person name="Quigley I."/>
            <person name="Heinz S."/>
            <person name="Ogino H."/>
            <person name="Ochi H."/>
            <person name="Hellsten U."/>
            <person name="Lyons J.B."/>
            <person name="Simakov O."/>
            <person name="Putnam N."/>
            <person name="Stites J."/>
            <person name="Kuroki Y."/>
            <person name="Tanaka T."/>
            <person name="Michiue T."/>
            <person name="Watanabe M."/>
            <person name="Bogdanovic O."/>
            <person name="Lister R."/>
            <person name="Georgiou G."/>
            <person name="Paranjpe S.S."/>
            <person name="van Kruijsbergen I."/>
            <person name="Shu S."/>
            <person name="Carlson J."/>
            <person name="Kinoshita T."/>
            <person name="Ohta Y."/>
            <person name="Mawaribuchi S."/>
            <person name="Jenkins J."/>
            <person name="Grimwood J."/>
            <person name="Schmutz J."/>
            <person name="Mitros T."/>
            <person name="Mozaffari S.V."/>
            <person name="Suzuki Y."/>
            <person name="Haramoto Y."/>
            <person name="Yamamoto T.S."/>
            <person name="Takagi C."/>
            <person name="Heald R."/>
            <person name="Miller K."/>
            <person name="Haudenschild C."/>
            <person name="Kitzman J."/>
            <person name="Nakayama T."/>
            <person name="Izutsu Y."/>
            <person name="Robert J."/>
            <person name="Fortriede J."/>
            <person name="Burns K."/>
            <person name="Lotay V."/>
            <person name="Karimi K."/>
            <person name="Yasuoka Y."/>
            <person name="Dichmann D.S."/>
            <person name="Flajnik M.F."/>
            <person name="Houston D.W."/>
            <person name="Shendure J."/>
            <person name="DuPasquier L."/>
            <person name="Vize P.D."/>
            <person name="Zorn A.M."/>
            <person name="Ito M."/>
            <person name="Marcotte E.M."/>
            <person name="Wallingford J.B."/>
            <person name="Ito Y."/>
            <person name="Asashima M."/>
            <person name="Ueno N."/>
            <person name="Matsuda Y."/>
            <person name="Veenstra G.J."/>
            <person name="Fujiyama A."/>
            <person name="Harland R.M."/>
            <person name="Taira M."/>
            <person name="Rokhsar D.S."/>
        </authorList>
    </citation>
    <scope>NUCLEOTIDE SEQUENCE [LARGE SCALE GENOMIC DNA]</scope>
    <source>
        <strain evidence="3">J</strain>
    </source>
</reference>
<dbReference type="Proteomes" id="UP000694892">
    <property type="component" value="Chromosome 9_10S"/>
</dbReference>
<name>A0A974BVC9_XENLA</name>
<dbReference type="EMBL" id="CM004483">
    <property type="protein sequence ID" value="OCT61447.1"/>
    <property type="molecule type" value="Genomic_DNA"/>
</dbReference>
<evidence type="ECO:0000259" key="1">
    <source>
        <dbReference type="Pfam" id="PF26215"/>
    </source>
</evidence>
<gene>
    <name evidence="2" type="ORF">XELAEV_18047470mg</name>
</gene>
<feature type="domain" description="Helix-turn-helix" evidence="1">
    <location>
        <begin position="140"/>
        <end position="192"/>
    </location>
</feature>
<dbReference type="PANTHER" id="PTHR21301">
    <property type="entry name" value="REVERSE TRANSCRIPTASE"/>
    <property type="match status" value="1"/>
</dbReference>
<sequence length="371" mass="42677">MFGGGVITEKLRQFLTVKNPVTPTFVLFAENSQRSGLSSGRPIVTGIGSVFCPLAVMLDKILSPLIQVDGLLAFWRGDVGSLQWFHDRINGGHPSISFSLIFDLQKIYFVDVLIYRDQGGHIHTSLFTKPTDRNQMLYYHHPPHIKKLIPISQLSRVQRLVSETEEKFVQRQTMCKKFRDRGYPERTIQQAQHRVECPRIKNRQSNRIPFVTQFHADSDAEFKTMPLISSRKERAIGAQAKCSKTRTFWGCRSKGMFHCLGCTQCPFVLKSKEFIHPHTGYTVQLQGYFTCISKFAIYVLICLCGLIYIGETTHGHTADQLKFMVLETIPPLKRGVDRELKLKQREVWWIKKLGSYIPQVSTKIYDLFLFL</sequence>
<proteinExistence type="predicted"/>
<evidence type="ECO:0000313" key="2">
    <source>
        <dbReference type="EMBL" id="OCT61447.1"/>
    </source>
</evidence>